<dbReference type="OrthoDB" id="247013at2759"/>
<reference evidence="5 7" key="2">
    <citation type="journal article" date="2013" name="Nature">
        <title>Insights into bilaterian evolution from three spiralian genomes.</title>
        <authorList>
            <person name="Simakov O."/>
            <person name="Marletaz F."/>
            <person name="Cho S.J."/>
            <person name="Edsinger-Gonzales E."/>
            <person name="Havlak P."/>
            <person name="Hellsten U."/>
            <person name="Kuo D.H."/>
            <person name="Larsson T."/>
            <person name="Lv J."/>
            <person name="Arendt D."/>
            <person name="Savage R."/>
            <person name="Osoegawa K."/>
            <person name="de Jong P."/>
            <person name="Grimwood J."/>
            <person name="Chapman J.A."/>
            <person name="Shapiro H."/>
            <person name="Aerts A."/>
            <person name="Otillar R.P."/>
            <person name="Terry A.Y."/>
            <person name="Boore J.L."/>
            <person name="Grigoriev I.V."/>
            <person name="Lindberg D.R."/>
            <person name="Seaver E.C."/>
            <person name="Weisblat D.A."/>
            <person name="Putnam N.H."/>
            <person name="Rokhsar D.S."/>
        </authorList>
    </citation>
    <scope>NUCLEOTIDE SEQUENCE</scope>
</reference>
<gene>
    <name evidence="6" type="primary">20196272</name>
    <name evidence="5" type="ORF">HELRODRAFT_135186</name>
</gene>
<evidence type="ECO:0000256" key="4">
    <source>
        <dbReference type="SAM" id="MobiDB-lite"/>
    </source>
</evidence>
<dbReference type="AlphaFoldDB" id="T1EI72"/>
<name>T1EI72_HELRO</name>
<evidence type="ECO:0000256" key="1">
    <source>
        <dbReference type="ARBA" id="ARBA00009885"/>
    </source>
</evidence>
<proteinExistence type="inferred from homology"/>
<feature type="compositionally biased region" description="Basic and acidic residues" evidence="4">
    <location>
        <begin position="10"/>
        <end position="26"/>
    </location>
</feature>
<protein>
    <recommendedName>
        <fullName evidence="2">Replication termination factor 2</fullName>
    </recommendedName>
    <alternativeName>
        <fullName evidence="3">Replication termination factor 2 domain-containing protein 1</fullName>
    </alternativeName>
</protein>
<organism evidence="6 7">
    <name type="scientific">Helobdella robusta</name>
    <name type="common">Californian leech</name>
    <dbReference type="NCBI Taxonomy" id="6412"/>
    <lineage>
        <taxon>Eukaryota</taxon>
        <taxon>Metazoa</taxon>
        <taxon>Spiralia</taxon>
        <taxon>Lophotrochozoa</taxon>
        <taxon>Annelida</taxon>
        <taxon>Clitellata</taxon>
        <taxon>Hirudinea</taxon>
        <taxon>Rhynchobdellida</taxon>
        <taxon>Glossiphoniidae</taxon>
        <taxon>Helobdella</taxon>
    </lineage>
</organism>
<dbReference type="STRING" id="6412.T1EI72"/>
<dbReference type="Proteomes" id="UP000015101">
    <property type="component" value="Unassembled WGS sequence"/>
</dbReference>
<dbReference type="PANTHER" id="PTHR12775:SF0">
    <property type="entry name" value="REPLICATION TERMINATION FACTOR 2"/>
    <property type="match status" value="1"/>
</dbReference>
<dbReference type="InterPro" id="IPR027799">
    <property type="entry name" value="Rtf2_RING-finger"/>
</dbReference>
<evidence type="ECO:0000256" key="2">
    <source>
        <dbReference type="ARBA" id="ARBA00015157"/>
    </source>
</evidence>
<dbReference type="InterPro" id="IPR006735">
    <property type="entry name" value="Rtf2"/>
</dbReference>
<evidence type="ECO:0000313" key="7">
    <source>
        <dbReference type="Proteomes" id="UP000015101"/>
    </source>
</evidence>
<dbReference type="Pfam" id="PF04641">
    <property type="entry name" value="Rtf2"/>
    <property type="match status" value="1"/>
</dbReference>
<dbReference type="EMBL" id="AMQM01001286">
    <property type="status" value="NOT_ANNOTATED_CDS"/>
    <property type="molecule type" value="Genomic_DNA"/>
</dbReference>
<dbReference type="CTD" id="20196272"/>
<accession>T1EI72</accession>
<evidence type="ECO:0000313" key="5">
    <source>
        <dbReference type="EMBL" id="ESN96033.1"/>
    </source>
</evidence>
<dbReference type="GO" id="GO:0005634">
    <property type="term" value="C:nucleus"/>
    <property type="evidence" value="ECO:0000318"/>
    <property type="project" value="GO_Central"/>
</dbReference>
<dbReference type="EMBL" id="KB097495">
    <property type="protein sequence ID" value="ESN96033.1"/>
    <property type="molecule type" value="Genomic_DNA"/>
</dbReference>
<dbReference type="EnsemblMetazoa" id="HelroT135186">
    <property type="protein sequence ID" value="HelroP135186"/>
    <property type="gene ID" value="HelroG135186"/>
</dbReference>
<dbReference type="FunCoup" id="T1EI72">
    <property type="interactions" value="2066"/>
</dbReference>
<dbReference type="InParanoid" id="T1EI72"/>
<reference evidence="6" key="3">
    <citation type="submission" date="2015-06" db="UniProtKB">
        <authorList>
            <consortium name="EnsemblMetazoa"/>
        </authorList>
    </citation>
    <scope>IDENTIFICATION</scope>
</reference>
<dbReference type="CDD" id="cd16653">
    <property type="entry name" value="RING-like_Rtf2"/>
    <property type="match status" value="1"/>
</dbReference>
<dbReference type="HOGENOM" id="CLU_048955_2_2_1"/>
<comment type="similarity">
    <text evidence="1">Belongs to the rtf2 family.</text>
</comment>
<reference evidence="7" key="1">
    <citation type="submission" date="2012-12" db="EMBL/GenBank/DDBJ databases">
        <authorList>
            <person name="Hellsten U."/>
            <person name="Grimwood J."/>
            <person name="Chapman J.A."/>
            <person name="Shapiro H."/>
            <person name="Aerts A."/>
            <person name="Otillar R.P."/>
            <person name="Terry A.Y."/>
            <person name="Boore J.L."/>
            <person name="Simakov O."/>
            <person name="Marletaz F."/>
            <person name="Cho S.-J."/>
            <person name="Edsinger-Gonzales E."/>
            <person name="Havlak P."/>
            <person name="Kuo D.-H."/>
            <person name="Larsson T."/>
            <person name="Lv J."/>
            <person name="Arendt D."/>
            <person name="Savage R."/>
            <person name="Osoegawa K."/>
            <person name="de Jong P."/>
            <person name="Lindberg D.R."/>
            <person name="Seaver E.C."/>
            <person name="Weisblat D.A."/>
            <person name="Putnam N.H."/>
            <person name="Grigoriev I.V."/>
            <person name="Rokhsar D.S."/>
        </authorList>
    </citation>
    <scope>NUCLEOTIDE SEQUENCE</scope>
</reference>
<dbReference type="eggNOG" id="KOG3113">
    <property type="taxonomic scope" value="Eukaryota"/>
</dbReference>
<keyword evidence="7" id="KW-1185">Reference proteome</keyword>
<dbReference type="PANTHER" id="PTHR12775">
    <property type="entry name" value="PROTEIN C20ORF43 HOMOLOG"/>
    <property type="match status" value="1"/>
</dbReference>
<sequence>MGCDGGTIPKRGELVQKKKKEEKIEKKDSLNTKWRHCAMSQEPLQKPIVACELGRLFNKESIIKYLIDKSSGPSSSRGSTFSYIRNLKDLKELKLMKNPAHKDEVDKIGQGSKVAEYFCPISGLEMSGNYKFQYLWSCGCVFSERALKEIRDGICLQCNAAYTVDDVITLNGSIEETEELEKRMNERRMKNKRKK</sequence>
<dbReference type="KEGG" id="hro:HELRODRAFT_135186"/>
<dbReference type="OMA" id="KVCTEER"/>
<dbReference type="RefSeq" id="XP_009025294.1">
    <property type="nucleotide sequence ID" value="XM_009027046.1"/>
</dbReference>
<dbReference type="GeneID" id="20196272"/>
<evidence type="ECO:0000256" key="3">
    <source>
        <dbReference type="ARBA" id="ARBA00030367"/>
    </source>
</evidence>
<feature type="region of interest" description="Disordered" evidence="4">
    <location>
        <begin position="1"/>
        <end position="26"/>
    </location>
</feature>
<evidence type="ECO:0000313" key="6">
    <source>
        <dbReference type="EnsemblMetazoa" id="HelroP135186"/>
    </source>
</evidence>